<dbReference type="EMBL" id="UGYW01000002">
    <property type="protein sequence ID" value="SUJ02270.1"/>
    <property type="molecule type" value="Genomic_DNA"/>
</dbReference>
<evidence type="ECO:0000313" key="1">
    <source>
        <dbReference type="EMBL" id="SUJ02270.1"/>
    </source>
</evidence>
<protein>
    <submittedName>
        <fullName evidence="1">Uncharacterized protein</fullName>
    </submittedName>
</protein>
<gene>
    <name evidence="1" type="ORF">NCTC11388_00959</name>
</gene>
<name>A0A380BJM3_SPHSI</name>
<sequence>MRPMISTSFNPTTSDATLKLFIEKLFTETVSQPIYP</sequence>
<organism evidence="1 2">
    <name type="scientific">Sphingobacterium spiritivorum</name>
    <name type="common">Flavobacterium spiritivorum</name>
    <dbReference type="NCBI Taxonomy" id="258"/>
    <lineage>
        <taxon>Bacteria</taxon>
        <taxon>Pseudomonadati</taxon>
        <taxon>Bacteroidota</taxon>
        <taxon>Sphingobacteriia</taxon>
        <taxon>Sphingobacteriales</taxon>
        <taxon>Sphingobacteriaceae</taxon>
        <taxon>Sphingobacterium</taxon>
    </lineage>
</organism>
<accession>A0A380BJM3</accession>
<dbReference type="AlphaFoldDB" id="A0A380BJM3"/>
<reference evidence="1 2" key="1">
    <citation type="submission" date="2018-06" db="EMBL/GenBank/DDBJ databases">
        <authorList>
            <consortium name="Pathogen Informatics"/>
            <person name="Doyle S."/>
        </authorList>
    </citation>
    <scope>NUCLEOTIDE SEQUENCE [LARGE SCALE GENOMIC DNA]</scope>
    <source>
        <strain evidence="1 2">NCTC11388</strain>
    </source>
</reference>
<evidence type="ECO:0000313" key="2">
    <source>
        <dbReference type="Proteomes" id="UP000254893"/>
    </source>
</evidence>
<proteinExistence type="predicted"/>
<dbReference type="Proteomes" id="UP000254893">
    <property type="component" value="Unassembled WGS sequence"/>
</dbReference>